<accession>A0A0F8XR34</accession>
<evidence type="ECO:0000313" key="1">
    <source>
        <dbReference type="EMBL" id="KKK71522.1"/>
    </source>
</evidence>
<dbReference type="SUPFAM" id="SSF48239">
    <property type="entry name" value="Terpenoid cyclases/Protein prenyltransferases"/>
    <property type="match status" value="1"/>
</dbReference>
<sequence>MRGSGRWGTLTAAAGAVLAVMLAWSVPARAQRTAIPFSDQAVEKAIEDAKEYLWSQYVEKLGHWAEPPPPDNPRTRSYVGGYTALACYGLLAAGESYREPRMKRALKWLAKVPMNATYCLGLRSQVWTFLPRKRMRPLLARDARQLVNSICRPSGRVSRQMKFNPR</sequence>
<name>A0A0F8XR34_9ZZZZ</name>
<protein>
    <submittedName>
        <fullName evidence="1">Uncharacterized protein</fullName>
    </submittedName>
</protein>
<proteinExistence type="predicted"/>
<dbReference type="AlphaFoldDB" id="A0A0F8XR34"/>
<feature type="non-terminal residue" evidence="1">
    <location>
        <position position="166"/>
    </location>
</feature>
<dbReference type="EMBL" id="LAZR01057696">
    <property type="protein sequence ID" value="KKK71522.1"/>
    <property type="molecule type" value="Genomic_DNA"/>
</dbReference>
<dbReference type="InterPro" id="IPR008930">
    <property type="entry name" value="Terpenoid_cyclase/PrenylTrfase"/>
</dbReference>
<gene>
    <name evidence="1" type="ORF">LCGC14_2913080</name>
</gene>
<organism evidence="1">
    <name type="scientific">marine sediment metagenome</name>
    <dbReference type="NCBI Taxonomy" id="412755"/>
    <lineage>
        <taxon>unclassified sequences</taxon>
        <taxon>metagenomes</taxon>
        <taxon>ecological metagenomes</taxon>
    </lineage>
</organism>
<dbReference type="Gene3D" id="1.50.10.20">
    <property type="match status" value="1"/>
</dbReference>
<reference evidence="1" key="1">
    <citation type="journal article" date="2015" name="Nature">
        <title>Complex archaea that bridge the gap between prokaryotes and eukaryotes.</title>
        <authorList>
            <person name="Spang A."/>
            <person name="Saw J.H."/>
            <person name="Jorgensen S.L."/>
            <person name="Zaremba-Niedzwiedzka K."/>
            <person name="Martijn J."/>
            <person name="Lind A.E."/>
            <person name="van Eijk R."/>
            <person name="Schleper C."/>
            <person name="Guy L."/>
            <person name="Ettema T.J."/>
        </authorList>
    </citation>
    <scope>NUCLEOTIDE SEQUENCE</scope>
</reference>
<comment type="caution">
    <text evidence="1">The sequence shown here is derived from an EMBL/GenBank/DDBJ whole genome shotgun (WGS) entry which is preliminary data.</text>
</comment>